<organism evidence="2 3">
    <name type="scientific">Parnassius mnemosyne</name>
    <name type="common">clouded apollo</name>
    <dbReference type="NCBI Taxonomy" id="213953"/>
    <lineage>
        <taxon>Eukaryota</taxon>
        <taxon>Metazoa</taxon>
        <taxon>Ecdysozoa</taxon>
        <taxon>Arthropoda</taxon>
        <taxon>Hexapoda</taxon>
        <taxon>Insecta</taxon>
        <taxon>Pterygota</taxon>
        <taxon>Neoptera</taxon>
        <taxon>Endopterygota</taxon>
        <taxon>Lepidoptera</taxon>
        <taxon>Glossata</taxon>
        <taxon>Ditrysia</taxon>
        <taxon>Papilionoidea</taxon>
        <taxon>Papilionidae</taxon>
        <taxon>Parnassiinae</taxon>
        <taxon>Parnassini</taxon>
        <taxon>Parnassius</taxon>
        <taxon>Driopa</taxon>
    </lineage>
</organism>
<protein>
    <recommendedName>
        <fullName evidence="1">DUF5641 domain-containing protein</fullName>
    </recommendedName>
</protein>
<proteinExistence type="predicted"/>
<dbReference type="InterPro" id="IPR036685">
    <property type="entry name" value="YehU-like_sf"/>
</dbReference>
<dbReference type="Pfam" id="PF18701">
    <property type="entry name" value="DUF5641"/>
    <property type="match status" value="1"/>
</dbReference>
<dbReference type="PANTHER" id="PTHR47331">
    <property type="entry name" value="PHD-TYPE DOMAIN-CONTAINING PROTEIN"/>
    <property type="match status" value="1"/>
</dbReference>
<dbReference type="InterPro" id="IPR040676">
    <property type="entry name" value="DUF5641"/>
</dbReference>
<evidence type="ECO:0000313" key="2">
    <source>
        <dbReference type="EMBL" id="CAK1600635.1"/>
    </source>
</evidence>
<sequence>MTSLPSPNYVDVPTHRLDRYKRLEQIRQHFWNRWSTEYMAELQQRTKWKSVCEQLQQGDLVIIKEQHTPPLCWRLGRVDKLYLGSDGIARVADVKTANGVVRRALNRLCKLPDSEA</sequence>
<name>A0AAV1LYW4_9NEOP</name>
<dbReference type="SUPFAM" id="SSF118001">
    <property type="entry name" value="YehU-like"/>
    <property type="match status" value="1"/>
</dbReference>
<evidence type="ECO:0000259" key="1">
    <source>
        <dbReference type="Pfam" id="PF18701"/>
    </source>
</evidence>
<reference evidence="2 3" key="1">
    <citation type="submission" date="2023-11" db="EMBL/GenBank/DDBJ databases">
        <authorList>
            <person name="Hedman E."/>
            <person name="Englund M."/>
            <person name="Stromberg M."/>
            <person name="Nyberg Akerstrom W."/>
            <person name="Nylinder S."/>
            <person name="Jareborg N."/>
            <person name="Kallberg Y."/>
            <person name="Kronander E."/>
        </authorList>
    </citation>
    <scope>NUCLEOTIDE SEQUENCE [LARGE SCALE GENOMIC DNA]</scope>
</reference>
<accession>A0AAV1LYW4</accession>
<comment type="caution">
    <text evidence="2">The sequence shown here is derived from an EMBL/GenBank/DDBJ whole genome shotgun (WGS) entry which is preliminary data.</text>
</comment>
<keyword evidence="3" id="KW-1185">Reference proteome</keyword>
<dbReference type="Proteomes" id="UP001314205">
    <property type="component" value="Unassembled WGS sequence"/>
</dbReference>
<feature type="domain" description="DUF5641" evidence="1">
    <location>
        <begin position="19"/>
        <end position="111"/>
    </location>
</feature>
<dbReference type="AlphaFoldDB" id="A0AAV1LYW4"/>
<gene>
    <name evidence="2" type="ORF">PARMNEM_LOCUS19366</name>
</gene>
<dbReference type="EMBL" id="CAVLGL010000126">
    <property type="protein sequence ID" value="CAK1600635.1"/>
    <property type="molecule type" value="Genomic_DNA"/>
</dbReference>
<evidence type="ECO:0000313" key="3">
    <source>
        <dbReference type="Proteomes" id="UP001314205"/>
    </source>
</evidence>